<evidence type="ECO:0000256" key="1">
    <source>
        <dbReference type="SAM" id="SignalP"/>
    </source>
</evidence>
<evidence type="ECO:0000313" key="3">
    <source>
        <dbReference type="Proteomes" id="UP001257909"/>
    </source>
</evidence>
<accession>A0ABU1VZM2</accession>
<evidence type="ECO:0008006" key="4">
    <source>
        <dbReference type="Google" id="ProtNLM"/>
    </source>
</evidence>
<protein>
    <recommendedName>
        <fullName evidence="4">DUF3718 domain-containing protein</fullName>
    </recommendedName>
</protein>
<keyword evidence="3" id="KW-1185">Reference proteome</keyword>
<feature type="signal peptide" evidence="1">
    <location>
        <begin position="1"/>
        <end position="21"/>
    </location>
</feature>
<comment type="caution">
    <text evidence="2">The sequence shown here is derived from an EMBL/GenBank/DDBJ whole genome shotgun (WGS) entry which is preliminary data.</text>
</comment>
<reference evidence="2 3" key="1">
    <citation type="submission" date="2023-07" db="EMBL/GenBank/DDBJ databases">
        <title>Sorghum-associated microbial communities from plants grown in Nebraska, USA.</title>
        <authorList>
            <person name="Schachtman D."/>
        </authorList>
    </citation>
    <scope>NUCLEOTIDE SEQUENCE [LARGE SCALE GENOMIC DNA]</scope>
    <source>
        <strain evidence="2 3">4138</strain>
    </source>
</reference>
<sequence>MKLITAAAFAAVTLMASQAQAASTYTYSNTEYCELAAQNTAGNLLQAYAKKLGFKPAHSTCVKLLNPMTAQLSQDAEAQIRAYSRGSARKLPASLIQQLKAMPEQERRAALVEIYG</sequence>
<feature type="chain" id="PRO_5045056267" description="DUF3718 domain-containing protein" evidence="1">
    <location>
        <begin position="22"/>
        <end position="116"/>
    </location>
</feature>
<dbReference type="Proteomes" id="UP001257909">
    <property type="component" value="Unassembled WGS sequence"/>
</dbReference>
<keyword evidence="1" id="KW-0732">Signal</keyword>
<gene>
    <name evidence="2" type="ORF">J2W69_002103</name>
</gene>
<name>A0ABU1VZM2_9GAMM</name>
<proteinExistence type="predicted"/>
<dbReference type="RefSeq" id="WP_310277806.1">
    <property type="nucleotide sequence ID" value="NZ_JAVDWR010000005.1"/>
</dbReference>
<dbReference type="EMBL" id="JAVDWR010000005">
    <property type="protein sequence ID" value="MDR7121162.1"/>
    <property type="molecule type" value="Genomic_DNA"/>
</dbReference>
<organism evidence="2 3">
    <name type="scientific">Rheinheimera soli</name>
    <dbReference type="NCBI Taxonomy" id="443616"/>
    <lineage>
        <taxon>Bacteria</taxon>
        <taxon>Pseudomonadati</taxon>
        <taxon>Pseudomonadota</taxon>
        <taxon>Gammaproteobacteria</taxon>
        <taxon>Chromatiales</taxon>
        <taxon>Chromatiaceae</taxon>
        <taxon>Rheinheimera</taxon>
    </lineage>
</organism>
<evidence type="ECO:0000313" key="2">
    <source>
        <dbReference type="EMBL" id="MDR7121162.1"/>
    </source>
</evidence>